<keyword evidence="4" id="KW-1003">Cell membrane</keyword>
<evidence type="ECO:0000256" key="2">
    <source>
        <dbReference type="ARBA" id="ARBA00004651"/>
    </source>
</evidence>
<feature type="transmembrane region" description="Helical" evidence="10">
    <location>
        <begin position="28"/>
        <end position="47"/>
    </location>
</feature>
<evidence type="ECO:0000256" key="1">
    <source>
        <dbReference type="ARBA" id="ARBA00000085"/>
    </source>
</evidence>
<dbReference type="Pfam" id="PF02518">
    <property type="entry name" value="HATPase_c"/>
    <property type="match status" value="1"/>
</dbReference>
<dbReference type="GO" id="GO:0016036">
    <property type="term" value="P:cellular response to phosphate starvation"/>
    <property type="evidence" value="ECO:0007669"/>
    <property type="project" value="TreeGrafter"/>
</dbReference>
<dbReference type="SUPFAM" id="SSF55874">
    <property type="entry name" value="ATPase domain of HSP90 chaperone/DNA topoisomerase II/histidine kinase"/>
    <property type="match status" value="1"/>
</dbReference>
<feature type="transmembrane region" description="Helical" evidence="10">
    <location>
        <begin position="83"/>
        <end position="100"/>
    </location>
</feature>
<dbReference type="OrthoDB" id="900403at2"/>
<dbReference type="InterPro" id="IPR003594">
    <property type="entry name" value="HATPase_dom"/>
</dbReference>
<name>A0A1G7UJG2_9BACT</name>
<keyword evidence="8 10" id="KW-1133">Transmembrane helix</keyword>
<reference evidence="13" key="1">
    <citation type="submission" date="2016-10" db="EMBL/GenBank/DDBJ databases">
        <authorList>
            <person name="Varghese N."/>
            <person name="Submissions S."/>
        </authorList>
    </citation>
    <scope>NUCLEOTIDE SEQUENCE [LARGE SCALE GENOMIC DNA]</scope>
    <source>
        <strain evidence="13">DSM 25329</strain>
    </source>
</reference>
<comment type="subcellular location">
    <subcellularLocation>
        <location evidence="2">Cell membrane</location>
        <topology evidence="2">Multi-pass membrane protein</topology>
    </subcellularLocation>
</comment>
<feature type="transmembrane region" description="Helical" evidence="10">
    <location>
        <begin position="107"/>
        <end position="124"/>
    </location>
</feature>
<evidence type="ECO:0000256" key="3">
    <source>
        <dbReference type="ARBA" id="ARBA00012438"/>
    </source>
</evidence>
<dbReference type="InterPro" id="IPR036890">
    <property type="entry name" value="HATPase_C_sf"/>
</dbReference>
<dbReference type="InterPro" id="IPR036097">
    <property type="entry name" value="HisK_dim/P_sf"/>
</dbReference>
<organism evidence="12 13">
    <name type="scientific">Dyadobacter soli</name>
    <dbReference type="NCBI Taxonomy" id="659014"/>
    <lineage>
        <taxon>Bacteria</taxon>
        <taxon>Pseudomonadati</taxon>
        <taxon>Bacteroidota</taxon>
        <taxon>Cytophagia</taxon>
        <taxon>Cytophagales</taxon>
        <taxon>Spirosomataceae</taxon>
        <taxon>Dyadobacter</taxon>
    </lineage>
</organism>
<evidence type="ECO:0000256" key="4">
    <source>
        <dbReference type="ARBA" id="ARBA00022475"/>
    </source>
</evidence>
<dbReference type="AlphaFoldDB" id="A0A1G7UJG2"/>
<evidence type="ECO:0000313" key="12">
    <source>
        <dbReference type="EMBL" id="SDG47676.1"/>
    </source>
</evidence>
<evidence type="ECO:0000256" key="6">
    <source>
        <dbReference type="ARBA" id="ARBA00022692"/>
    </source>
</evidence>
<dbReference type="Gene3D" id="3.30.565.10">
    <property type="entry name" value="Histidine kinase-like ATPase, C-terminal domain"/>
    <property type="match status" value="1"/>
</dbReference>
<sequence length="437" mass="49722">MIRSILEWPVRKQLEGETSILNRARIKVLSYALNLKLLTTTLLLIFYKLENYDVQAVRAAVLLGIIIIYYLAVSIGFQWRKAVHAAMAIFMAIIWSNLYFFQKGFDLVTLQYLVVVSVAAFYGLGNRWGVIYSTFAVVPFIAYVLAGHHLSGYISWGPQGSGRITIAIQLFQNFTLIVLINYFFFSSFYDTINDLDAKTVELRSSLQYLEDSRYKLEKEYTHQKHLIASISHDIKSPLRFLMTTTGRLARNHPDLSTVRAISQSSYRLYHFMKNLLEYTEFRYKNSDVQFSYLDLNEMVEQKFAIFTQDAEVNANRFVNSVAPGVIIKNNAQLVSIVLHNLIDNANKATNSGTISVTHQDFREELHLIVNDTGPGMESTVSDWINSEARQLPQSGSASQNFGMGLLIVKEISSLIRARLLVRPNEPIGTSVHIIFSK</sequence>
<dbReference type="Gene3D" id="1.10.287.130">
    <property type="match status" value="1"/>
</dbReference>
<dbReference type="CDD" id="cd00075">
    <property type="entry name" value="HATPase"/>
    <property type="match status" value="1"/>
</dbReference>
<keyword evidence="9 10" id="KW-0472">Membrane</keyword>
<feature type="domain" description="Histidine kinase" evidence="11">
    <location>
        <begin position="229"/>
        <end position="437"/>
    </location>
</feature>
<evidence type="ECO:0000313" key="13">
    <source>
        <dbReference type="Proteomes" id="UP000198748"/>
    </source>
</evidence>
<evidence type="ECO:0000256" key="7">
    <source>
        <dbReference type="ARBA" id="ARBA00022777"/>
    </source>
</evidence>
<dbReference type="GO" id="GO:0005886">
    <property type="term" value="C:plasma membrane"/>
    <property type="evidence" value="ECO:0007669"/>
    <property type="project" value="UniProtKB-SubCell"/>
</dbReference>
<dbReference type="RefSeq" id="WP_090156220.1">
    <property type="nucleotide sequence ID" value="NZ_FNAN01000019.1"/>
</dbReference>
<dbReference type="PANTHER" id="PTHR45453:SF2">
    <property type="entry name" value="HISTIDINE KINASE"/>
    <property type="match status" value="1"/>
</dbReference>
<dbReference type="GO" id="GO:0004721">
    <property type="term" value="F:phosphoprotein phosphatase activity"/>
    <property type="evidence" value="ECO:0007669"/>
    <property type="project" value="TreeGrafter"/>
</dbReference>
<feature type="transmembrane region" description="Helical" evidence="10">
    <location>
        <begin position="166"/>
        <end position="185"/>
    </location>
</feature>
<dbReference type="EMBL" id="FNAN01000019">
    <property type="protein sequence ID" value="SDG47676.1"/>
    <property type="molecule type" value="Genomic_DNA"/>
</dbReference>
<dbReference type="CDD" id="cd00082">
    <property type="entry name" value="HisKA"/>
    <property type="match status" value="1"/>
</dbReference>
<feature type="transmembrane region" description="Helical" evidence="10">
    <location>
        <begin position="130"/>
        <end position="154"/>
    </location>
</feature>
<dbReference type="PANTHER" id="PTHR45453">
    <property type="entry name" value="PHOSPHATE REGULON SENSOR PROTEIN PHOR"/>
    <property type="match status" value="1"/>
</dbReference>
<dbReference type="SUPFAM" id="SSF47384">
    <property type="entry name" value="Homodimeric domain of signal transducing histidine kinase"/>
    <property type="match status" value="1"/>
</dbReference>
<dbReference type="EC" id="2.7.13.3" evidence="3"/>
<dbReference type="InterPro" id="IPR005467">
    <property type="entry name" value="His_kinase_dom"/>
</dbReference>
<dbReference type="InterPro" id="IPR050351">
    <property type="entry name" value="BphY/WalK/GraS-like"/>
</dbReference>
<protein>
    <recommendedName>
        <fullName evidence="3">histidine kinase</fullName>
        <ecNumber evidence="3">2.7.13.3</ecNumber>
    </recommendedName>
</protein>
<evidence type="ECO:0000256" key="8">
    <source>
        <dbReference type="ARBA" id="ARBA00022989"/>
    </source>
</evidence>
<keyword evidence="5" id="KW-0808">Transferase</keyword>
<gene>
    <name evidence="12" type="ORF">SAMN04487996_11922</name>
</gene>
<evidence type="ECO:0000256" key="9">
    <source>
        <dbReference type="ARBA" id="ARBA00023136"/>
    </source>
</evidence>
<dbReference type="STRING" id="659014.SAMN04487996_11922"/>
<proteinExistence type="predicted"/>
<dbReference type="Proteomes" id="UP000198748">
    <property type="component" value="Unassembled WGS sequence"/>
</dbReference>
<feature type="transmembrane region" description="Helical" evidence="10">
    <location>
        <begin position="59"/>
        <end position="77"/>
    </location>
</feature>
<keyword evidence="13" id="KW-1185">Reference proteome</keyword>
<keyword evidence="6 10" id="KW-0812">Transmembrane</keyword>
<accession>A0A1G7UJG2</accession>
<dbReference type="SMART" id="SM00387">
    <property type="entry name" value="HATPase_c"/>
    <property type="match status" value="1"/>
</dbReference>
<keyword evidence="7 12" id="KW-0418">Kinase</keyword>
<evidence type="ECO:0000256" key="5">
    <source>
        <dbReference type="ARBA" id="ARBA00022679"/>
    </source>
</evidence>
<dbReference type="GO" id="GO:0000155">
    <property type="term" value="F:phosphorelay sensor kinase activity"/>
    <property type="evidence" value="ECO:0007669"/>
    <property type="project" value="InterPro"/>
</dbReference>
<comment type="catalytic activity">
    <reaction evidence="1">
        <text>ATP + protein L-histidine = ADP + protein N-phospho-L-histidine.</text>
        <dbReference type="EC" id="2.7.13.3"/>
    </reaction>
</comment>
<dbReference type="InterPro" id="IPR003661">
    <property type="entry name" value="HisK_dim/P_dom"/>
</dbReference>
<evidence type="ECO:0000259" key="11">
    <source>
        <dbReference type="PROSITE" id="PS50109"/>
    </source>
</evidence>
<dbReference type="PROSITE" id="PS50109">
    <property type="entry name" value="HIS_KIN"/>
    <property type="match status" value="1"/>
</dbReference>
<evidence type="ECO:0000256" key="10">
    <source>
        <dbReference type="SAM" id="Phobius"/>
    </source>
</evidence>